<keyword evidence="1" id="KW-1185">Reference proteome</keyword>
<evidence type="ECO:0000313" key="1">
    <source>
        <dbReference type="Proteomes" id="UP000087171"/>
    </source>
</evidence>
<dbReference type="Proteomes" id="UP000087171">
    <property type="component" value="Chromosome Ca7"/>
</dbReference>
<gene>
    <name evidence="2" type="primary">LOC101494331</name>
</gene>
<evidence type="ECO:0000313" key="2">
    <source>
        <dbReference type="RefSeq" id="XP_004511111.1"/>
    </source>
</evidence>
<name>A0A1S2YWN2_CICAR</name>
<dbReference type="AlphaFoldDB" id="A0A1S2YWN2"/>
<dbReference type="OrthoDB" id="1849062at2759"/>
<dbReference type="PANTHER" id="PTHR31170">
    <property type="entry name" value="BNAC04G53230D PROTEIN"/>
    <property type="match status" value="1"/>
</dbReference>
<dbReference type="RefSeq" id="XP_004511111.1">
    <property type="nucleotide sequence ID" value="XM_004511054.3"/>
</dbReference>
<dbReference type="InterPro" id="IPR004158">
    <property type="entry name" value="DUF247_pln"/>
</dbReference>
<reference evidence="1" key="1">
    <citation type="journal article" date="2013" name="Nat. Biotechnol.">
        <title>Draft genome sequence of chickpea (Cicer arietinum) provides a resource for trait improvement.</title>
        <authorList>
            <person name="Varshney R.K."/>
            <person name="Song C."/>
            <person name="Saxena R.K."/>
            <person name="Azam S."/>
            <person name="Yu S."/>
            <person name="Sharpe A.G."/>
            <person name="Cannon S."/>
            <person name="Baek J."/>
            <person name="Rosen B.D."/>
            <person name="Tar'an B."/>
            <person name="Millan T."/>
            <person name="Zhang X."/>
            <person name="Ramsay L.D."/>
            <person name="Iwata A."/>
            <person name="Wang Y."/>
            <person name="Nelson W."/>
            <person name="Farmer A.D."/>
            <person name="Gaur P.M."/>
            <person name="Soderlund C."/>
            <person name="Penmetsa R.V."/>
            <person name="Xu C."/>
            <person name="Bharti A.K."/>
            <person name="He W."/>
            <person name="Winter P."/>
            <person name="Zhao S."/>
            <person name="Hane J.K."/>
            <person name="Carrasquilla-Garcia N."/>
            <person name="Condie J.A."/>
            <person name="Upadhyaya H.D."/>
            <person name="Luo M.C."/>
            <person name="Thudi M."/>
            <person name="Gowda C.L."/>
            <person name="Singh N.P."/>
            <person name="Lichtenzveig J."/>
            <person name="Gali K.K."/>
            <person name="Rubio J."/>
            <person name="Nadarajan N."/>
            <person name="Dolezel J."/>
            <person name="Bansal K.C."/>
            <person name="Xu X."/>
            <person name="Edwards D."/>
            <person name="Zhang G."/>
            <person name="Kahl G."/>
            <person name="Gil J."/>
            <person name="Singh K.B."/>
            <person name="Datta S.K."/>
            <person name="Jackson S.A."/>
            <person name="Wang J."/>
            <person name="Cook D.R."/>
        </authorList>
    </citation>
    <scope>NUCLEOTIDE SEQUENCE [LARGE SCALE GENOMIC DNA]</scope>
    <source>
        <strain evidence="1">cv. CDC Frontier</strain>
    </source>
</reference>
<organism evidence="1 2">
    <name type="scientific">Cicer arietinum</name>
    <name type="common">Chickpea</name>
    <name type="synonym">Garbanzo</name>
    <dbReference type="NCBI Taxonomy" id="3827"/>
    <lineage>
        <taxon>Eukaryota</taxon>
        <taxon>Viridiplantae</taxon>
        <taxon>Streptophyta</taxon>
        <taxon>Embryophyta</taxon>
        <taxon>Tracheophyta</taxon>
        <taxon>Spermatophyta</taxon>
        <taxon>Magnoliopsida</taxon>
        <taxon>eudicotyledons</taxon>
        <taxon>Gunneridae</taxon>
        <taxon>Pentapetalae</taxon>
        <taxon>rosids</taxon>
        <taxon>fabids</taxon>
        <taxon>Fabales</taxon>
        <taxon>Fabaceae</taxon>
        <taxon>Papilionoideae</taxon>
        <taxon>50 kb inversion clade</taxon>
        <taxon>NPAAA clade</taxon>
        <taxon>Hologalegina</taxon>
        <taxon>IRL clade</taxon>
        <taxon>Cicereae</taxon>
        <taxon>Cicer</taxon>
    </lineage>
</organism>
<dbReference type="Pfam" id="PF03140">
    <property type="entry name" value="DUF247"/>
    <property type="match status" value="1"/>
</dbReference>
<dbReference type="PaxDb" id="3827-XP_004511111.1"/>
<proteinExistence type="predicted"/>
<sequence length="135" mass="15484">MCSEVSNNYECCSFFSFMGTLVNNVEDVKELKSAGVFRNFLGSDEDLAELFHELGDDLPTNMYFPSLYTAAVADSKKYVLIKRQIEKHYRNKWKTWLAQAYHTYFDTPGTTISFLAASLALLLTFIQTWCSLECN</sequence>
<accession>A0A1S2YWN2</accession>
<dbReference type="STRING" id="3827.A0A1S2YWN2"/>
<dbReference type="PANTHER" id="PTHR31170:SF25">
    <property type="entry name" value="BNAA09G04570D PROTEIN"/>
    <property type="match status" value="1"/>
</dbReference>
<reference evidence="2" key="2">
    <citation type="submission" date="2025-08" db="UniProtKB">
        <authorList>
            <consortium name="RefSeq"/>
        </authorList>
    </citation>
    <scope>IDENTIFICATION</scope>
    <source>
        <tissue evidence="2">Etiolated seedlings</tissue>
    </source>
</reference>
<protein>
    <submittedName>
        <fullName evidence="2">Uncharacterized protein LOC101494331</fullName>
    </submittedName>
</protein>